<dbReference type="Proteomes" id="UP001527882">
    <property type="component" value="Unassembled WGS sequence"/>
</dbReference>
<dbReference type="Pfam" id="PF01547">
    <property type="entry name" value="SBP_bac_1"/>
    <property type="match status" value="1"/>
</dbReference>
<keyword evidence="3" id="KW-0472">Membrane</keyword>
<evidence type="ECO:0000313" key="6">
    <source>
        <dbReference type="EMBL" id="MCZ8516116.1"/>
    </source>
</evidence>
<accession>A0ABT4QGX5</accession>
<organism evidence="6 7">
    <name type="scientific">Paenibacillus gyeongsangnamensis</name>
    <dbReference type="NCBI Taxonomy" id="3388067"/>
    <lineage>
        <taxon>Bacteria</taxon>
        <taxon>Bacillati</taxon>
        <taxon>Bacillota</taxon>
        <taxon>Bacilli</taxon>
        <taxon>Bacillales</taxon>
        <taxon>Paenibacillaceae</taxon>
        <taxon>Paenibacillus</taxon>
    </lineage>
</organism>
<keyword evidence="2" id="KW-0732">Signal</keyword>
<keyword evidence="4" id="KW-0564">Palmitate</keyword>
<comment type="caution">
    <text evidence="6">The sequence shown here is derived from an EMBL/GenBank/DDBJ whole genome shotgun (WGS) entry which is preliminary data.</text>
</comment>
<gene>
    <name evidence="6" type="ORF">O9H85_27685</name>
</gene>
<reference evidence="6 7" key="1">
    <citation type="submission" date="2022-12" db="EMBL/GenBank/DDBJ databases">
        <title>Draft genome sequence of Paenibacillus sp. dW9.</title>
        <authorList>
            <person name="Choi E.-W."/>
            <person name="Kim D.-U."/>
        </authorList>
    </citation>
    <scope>NUCLEOTIDE SEQUENCE [LARGE SCALE GENOMIC DNA]</scope>
    <source>
        <strain evidence="7">dW9</strain>
    </source>
</reference>
<evidence type="ECO:0000256" key="5">
    <source>
        <dbReference type="ARBA" id="ARBA00023288"/>
    </source>
</evidence>
<evidence type="ECO:0000256" key="4">
    <source>
        <dbReference type="ARBA" id="ARBA00023139"/>
    </source>
</evidence>
<keyword evidence="1" id="KW-1003">Cell membrane</keyword>
<dbReference type="InterPro" id="IPR006059">
    <property type="entry name" value="SBP"/>
</dbReference>
<dbReference type="SUPFAM" id="SSF53850">
    <property type="entry name" value="Periplasmic binding protein-like II"/>
    <property type="match status" value="1"/>
</dbReference>
<sequence>MLVLVTASCSSGRAFTANTLDKGSKPNGEPTEISIITEFHTPEPPRPDNPVLKEIEKRTQTKLSITWVSPNNWDAKQSVTLASGDIPDLMKVSDVSNPLMQQMVRQGVFWDLTPFLQDYPHLMEYPKSVWESTKIDGKNYIIPSVRPFEGASFLAVRKDWLDKLHLQIPTTTEEMYKVWKAFANEDPDGNGKKDTYGFNMRDWSPILDNIFNQNNGKWKLRDGKLVDIVTEPGTRDMLVFLNRAYREGLIPRDFPIMKTSQAEDLATQSKAGFTTDTVLGLWRQIDLPMSTNPEADFLPLTSLNGVVMQSPGFLGAYLIPKKVPKEKVRKILSLMDYGASEEGASLAINGIRDVHYKEVDGYKIATKQADLDSISVSSFGKIFERFDKYLWAYAPGMPRNIYERNKKIIDERSKVSVDDPSIGLISNTAIQVGSEYNKRIDDMKTKVVIGKESIQAWDVFVDQLKMDAQYQKIAAEMNEAYRQKMNK</sequence>
<evidence type="ECO:0000256" key="2">
    <source>
        <dbReference type="ARBA" id="ARBA00022729"/>
    </source>
</evidence>
<dbReference type="PANTHER" id="PTHR43649:SF33">
    <property type="entry name" value="POLYGALACTURONAN_RHAMNOGALACTURONAN-BINDING PROTEIN YTCQ"/>
    <property type="match status" value="1"/>
</dbReference>
<name>A0ABT4QGX5_9BACL</name>
<dbReference type="InterPro" id="IPR050490">
    <property type="entry name" value="Bact_solute-bd_prot1"/>
</dbReference>
<dbReference type="PANTHER" id="PTHR43649">
    <property type="entry name" value="ARABINOSE-BINDING PROTEIN-RELATED"/>
    <property type="match status" value="1"/>
</dbReference>
<protein>
    <submittedName>
        <fullName evidence="6">Extracellular solute-binding protein</fullName>
    </submittedName>
</protein>
<evidence type="ECO:0000256" key="3">
    <source>
        <dbReference type="ARBA" id="ARBA00023136"/>
    </source>
</evidence>
<keyword evidence="7" id="KW-1185">Reference proteome</keyword>
<keyword evidence="5" id="KW-0449">Lipoprotein</keyword>
<dbReference type="EMBL" id="JAQAGZ010000021">
    <property type="protein sequence ID" value="MCZ8516116.1"/>
    <property type="molecule type" value="Genomic_DNA"/>
</dbReference>
<evidence type="ECO:0000313" key="7">
    <source>
        <dbReference type="Proteomes" id="UP001527882"/>
    </source>
</evidence>
<proteinExistence type="predicted"/>
<evidence type="ECO:0000256" key="1">
    <source>
        <dbReference type="ARBA" id="ARBA00022475"/>
    </source>
</evidence>
<dbReference type="Gene3D" id="3.40.190.10">
    <property type="entry name" value="Periplasmic binding protein-like II"/>
    <property type="match status" value="2"/>
</dbReference>